<dbReference type="InterPro" id="IPR017475">
    <property type="entry name" value="EPS_sugar_tfrase"/>
</dbReference>
<dbReference type="PANTHER" id="PTHR30576:SF10">
    <property type="entry name" value="SLL5057 PROTEIN"/>
    <property type="match status" value="1"/>
</dbReference>
<evidence type="ECO:0000259" key="8">
    <source>
        <dbReference type="Pfam" id="PF02397"/>
    </source>
</evidence>
<evidence type="ECO:0000256" key="5">
    <source>
        <dbReference type="ARBA" id="ARBA00022989"/>
    </source>
</evidence>
<feature type="transmembrane region" description="Helical" evidence="7">
    <location>
        <begin position="117"/>
        <end position="134"/>
    </location>
</feature>
<keyword evidence="5 7" id="KW-1133">Transmembrane helix</keyword>
<dbReference type="EC" id="2.-.-.-" evidence="9"/>
<evidence type="ECO:0000256" key="4">
    <source>
        <dbReference type="ARBA" id="ARBA00022692"/>
    </source>
</evidence>
<feature type="transmembrane region" description="Helical" evidence="7">
    <location>
        <begin position="140"/>
        <end position="157"/>
    </location>
</feature>
<feature type="domain" description="Bacterial sugar transferase" evidence="8">
    <location>
        <begin position="308"/>
        <end position="494"/>
    </location>
</feature>
<name>A0A0F0L486_9MICO</name>
<comment type="subcellular location">
    <subcellularLocation>
        <location evidence="1">Membrane</location>
        <topology evidence="1">Multi-pass membrane protein</topology>
    </subcellularLocation>
</comment>
<accession>A0A0F0L486</accession>
<dbReference type="OrthoDB" id="9808602at2"/>
<evidence type="ECO:0000256" key="3">
    <source>
        <dbReference type="ARBA" id="ARBA00022679"/>
    </source>
</evidence>
<dbReference type="InterPro" id="IPR003362">
    <property type="entry name" value="Bact_transf"/>
</dbReference>
<feature type="transmembrane region" description="Helical" evidence="7">
    <location>
        <begin position="39"/>
        <end position="58"/>
    </location>
</feature>
<evidence type="ECO:0000256" key="6">
    <source>
        <dbReference type="ARBA" id="ARBA00023136"/>
    </source>
</evidence>
<keyword evidence="4 7" id="KW-0812">Transmembrane</keyword>
<evidence type="ECO:0000313" key="9">
    <source>
        <dbReference type="EMBL" id="KJL26336.1"/>
    </source>
</evidence>
<evidence type="ECO:0000256" key="2">
    <source>
        <dbReference type="ARBA" id="ARBA00006464"/>
    </source>
</evidence>
<dbReference type="GO" id="GO:0016020">
    <property type="term" value="C:membrane"/>
    <property type="evidence" value="ECO:0007669"/>
    <property type="project" value="UniProtKB-SubCell"/>
</dbReference>
<dbReference type="EMBL" id="JYIT01000065">
    <property type="protein sequence ID" value="KJL26336.1"/>
    <property type="molecule type" value="Genomic_DNA"/>
</dbReference>
<keyword evidence="10" id="KW-1185">Reference proteome</keyword>
<dbReference type="AlphaFoldDB" id="A0A0F0L486"/>
<keyword evidence="6 7" id="KW-0472">Membrane</keyword>
<comment type="caution">
    <text evidence="9">The sequence shown here is derived from an EMBL/GenBank/DDBJ whole genome shotgun (WGS) entry which is preliminary data.</text>
</comment>
<dbReference type="GO" id="GO:0016780">
    <property type="term" value="F:phosphotransferase activity, for other substituted phosphate groups"/>
    <property type="evidence" value="ECO:0007669"/>
    <property type="project" value="TreeGrafter"/>
</dbReference>
<dbReference type="Pfam" id="PF02397">
    <property type="entry name" value="Bac_transf"/>
    <property type="match status" value="1"/>
</dbReference>
<keyword evidence="3 9" id="KW-0808">Transferase</keyword>
<sequence>MVAPSTVVGTGTGELSGKVDFVATAHNVALWRQAYVRRLAVTDMFIVFAAVAFAQVGRFGFGDSRVAGFSVLDAEVEYSIFSVALALVWLLALRLSGSRNAKLVGGGTLEYKRVADATIRLFGVLAILAFGFQLQIARGYVLIAFPIGLGMLFFGRWRWRRWLQRQRAFGRFTHHAVLLGEREKSRHVGASILREPGLGVELLGAVTEFGGTDRDLLPGVPVLAGFENALEVLLASGADTVVYSGSDRLSPEALQELGWELEAAKIELLVAPALTGIAGPRLHSIPTPGLPLIQVDYPTFEGTKYVAKRTFDIVGSVIALVVLSPIFAALALLVRQDGGRALFRQQRIGADGRRFEMLKFRTMVVDAEDRLPGLLDQSDGNGVLFKMKNDPRVTPVGRALRRHSLDELPQLINVLRGNMSLVGPRPPLNTEVEHYDSRMQRRFLVRPGITGLWQVNGRSNLSWDDSVRLDLFYVENWSLTGDLIILWRTLRVVFNGAGAY</sequence>
<evidence type="ECO:0000313" key="10">
    <source>
        <dbReference type="Proteomes" id="UP000033448"/>
    </source>
</evidence>
<dbReference type="NCBIfam" id="TIGR03025">
    <property type="entry name" value="EPS_sugtrans"/>
    <property type="match status" value="1"/>
</dbReference>
<evidence type="ECO:0000256" key="7">
    <source>
        <dbReference type="SAM" id="Phobius"/>
    </source>
</evidence>
<dbReference type="PATRIC" id="fig|582680.7.peg.1090"/>
<dbReference type="PANTHER" id="PTHR30576">
    <property type="entry name" value="COLANIC BIOSYNTHESIS UDP-GLUCOSE LIPID CARRIER TRANSFERASE"/>
    <property type="match status" value="1"/>
</dbReference>
<dbReference type="Proteomes" id="UP000033448">
    <property type="component" value="Unassembled WGS sequence"/>
</dbReference>
<evidence type="ECO:0000256" key="1">
    <source>
        <dbReference type="ARBA" id="ARBA00004141"/>
    </source>
</evidence>
<comment type="similarity">
    <text evidence="2">Belongs to the bacterial sugar transferase family.</text>
</comment>
<reference evidence="9 10" key="1">
    <citation type="submission" date="2015-02" db="EMBL/GenBank/DDBJ databases">
        <title>Draft genome sequences of ten Microbacterium spp. with emphasis on heavy metal contaminated environments.</title>
        <authorList>
            <person name="Corretto E."/>
        </authorList>
    </citation>
    <scope>NUCLEOTIDE SEQUENCE [LARGE SCALE GENOMIC DNA]</scope>
    <source>
        <strain evidence="9 10">DSM 23848</strain>
    </source>
</reference>
<gene>
    <name evidence="9" type="primary">epsL_2</name>
    <name evidence="9" type="ORF">RL72_01052</name>
</gene>
<feature type="transmembrane region" description="Helical" evidence="7">
    <location>
        <begin position="313"/>
        <end position="334"/>
    </location>
</feature>
<organism evidence="9 10">
    <name type="scientific">Microbacterium azadirachtae</name>
    <dbReference type="NCBI Taxonomy" id="582680"/>
    <lineage>
        <taxon>Bacteria</taxon>
        <taxon>Bacillati</taxon>
        <taxon>Actinomycetota</taxon>
        <taxon>Actinomycetes</taxon>
        <taxon>Micrococcales</taxon>
        <taxon>Microbacteriaceae</taxon>
        <taxon>Microbacterium</taxon>
    </lineage>
</organism>
<protein>
    <submittedName>
        <fullName evidence="9">Putative sugar transferase EpsL</fullName>
        <ecNumber evidence="9">2.-.-.-</ecNumber>
    </submittedName>
</protein>
<proteinExistence type="inferred from homology"/>
<feature type="transmembrane region" description="Helical" evidence="7">
    <location>
        <begin position="78"/>
        <end position="96"/>
    </location>
</feature>